<dbReference type="Proteomes" id="UP000490800">
    <property type="component" value="Unassembled WGS sequence"/>
</dbReference>
<dbReference type="InterPro" id="IPR056823">
    <property type="entry name" value="TEN-like_YD-shell"/>
</dbReference>
<proteinExistence type="predicted"/>
<evidence type="ECO:0000256" key="1">
    <source>
        <dbReference type="ARBA" id="ARBA00022737"/>
    </source>
</evidence>
<feature type="domain" description="Teneurin-like YD-shell" evidence="2">
    <location>
        <begin position="16"/>
        <end position="183"/>
    </location>
</feature>
<feature type="non-terminal residue" evidence="3">
    <location>
        <position position="1"/>
    </location>
</feature>
<dbReference type="InterPro" id="IPR050708">
    <property type="entry name" value="T6SS_VgrG/RHS"/>
</dbReference>
<dbReference type="InterPro" id="IPR006530">
    <property type="entry name" value="YD"/>
</dbReference>
<name>A0A7X3K1Z9_9BACL</name>
<feature type="domain" description="Teneurin-like YD-shell" evidence="2">
    <location>
        <begin position="254"/>
        <end position="521"/>
    </location>
</feature>
<keyword evidence="1" id="KW-0677">Repeat</keyword>
<dbReference type="RefSeq" id="WP_201280830.1">
    <property type="nucleotide sequence ID" value="NZ_RHLK01000029.1"/>
</dbReference>
<dbReference type="Pfam" id="PF25023">
    <property type="entry name" value="TEN_YD-shell"/>
    <property type="match status" value="2"/>
</dbReference>
<evidence type="ECO:0000313" key="4">
    <source>
        <dbReference type="Proteomes" id="UP000490800"/>
    </source>
</evidence>
<dbReference type="PANTHER" id="PTHR32305:SF15">
    <property type="entry name" value="PROTEIN RHSA-RELATED"/>
    <property type="match status" value="1"/>
</dbReference>
<keyword evidence="4" id="KW-1185">Reference proteome</keyword>
<protein>
    <recommendedName>
        <fullName evidence="2">Teneurin-like YD-shell domain-containing protein</fullName>
    </recommendedName>
</protein>
<dbReference type="NCBIfam" id="TIGR03696">
    <property type="entry name" value="Rhs_assc_core"/>
    <property type="match status" value="1"/>
</dbReference>
<evidence type="ECO:0000313" key="3">
    <source>
        <dbReference type="EMBL" id="MVP02560.1"/>
    </source>
</evidence>
<organism evidence="3 4">
    <name type="scientific">Paenibacillus lutrae</name>
    <dbReference type="NCBI Taxonomy" id="2078573"/>
    <lineage>
        <taxon>Bacteria</taxon>
        <taxon>Bacillati</taxon>
        <taxon>Bacillota</taxon>
        <taxon>Bacilli</taxon>
        <taxon>Bacillales</taxon>
        <taxon>Paenibacillaceae</taxon>
        <taxon>Paenibacillus</taxon>
    </lineage>
</organism>
<dbReference type="AlphaFoldDB" id="A0A7X3K1Z9"/>
<dbReference type="PANTHER" id="PTHR32305">
    <property type="match status" value="1"/>
</dbReference>
<dbReference type="InterPro" id="IPR022385">
    <property type="entry name" value="Rhs_assc_core"/>
</dbReference>
<evidence type="ECO:0000259" key="2">
    <source>
        <dbReference type="Pfam" id="PF25023"/>
    </source>
</evidence>
<dbReference type="Gene3D" id="2.180.10.10">
    <property type="entry name" value="RHS repeat-associated core"/>
    <property type="match status" value="3"/>
</dbReference>
<accession>A0A7X3K1Z9</accession>
<reference evidence="3 4" key="1">
    <citation type="journal article" date="2019" name="Microorganisms">
        <title>Paenibacillus lutrae sp. nov., A Chitinolytic Species Isolated from A River Otter in Castril Natural Park, Granada, Spain.</title>
        <authorList>
            <person name="Rodriguez M."/>
            <person name="Reina J.C."/>
            <person name="Bejar V."/>
            <person name="Llamas I."/>
        </authorList>
    </citation>
    <scope>NUCLEOTIDE SEQUENCE [LARGE SCALE GENOMIC DNA]</scope>
    <source>
        <strain evidence="3 4">N10</strain>
    </source>
</reference>
<sequence length="758" mass="84924">ATARDIFSAAGALTGSVRFTYDAAGKVLTMSDGAGSSAGDVQTTQYSYDAMGRLVSVTDTEANTTRYTYSKASNLTQIEYPDRNKKLKSYDQMGRVIQETDPLGQIETYFYDPNSNVTKSIDRKGNAHTFTYNAVNLLTASETTDERIAFSYDAAGRRLSMQDGTGTTNYTYEPSTGWLTQVKYPDQRTLQYAYDPQGKRTKMTDPFGVVTNYQYDVQNRITAVGTEPADWDAAYQYKKNGLLSTTQAKNGVQAAFTYEGVNLTRLTQAKSGTAVQSFSYNYDLHANQTSKVENGVTQSFSYDALNRIATSSEYNENYSYDNRGNRLTLESDKPITPVDTSYTYDNRNRLNAVQLDGSSHVNYKYNGDNLLTERIENGITTRYYYDGDQMIAEGTVTNGVAAHKASYLRGSQLVARVDATGSKAYYVHNGHGDVVELRDANGNVINQYAYDLWGNPTTVLQGVDNPFLYSGEYWDESVKLQYLRARWYDPSMGRFINEDTYEGDITNPLSLNLYTYVHNNPLTYIDPTGHWCESANGKWAHPGACNDSTSTYSDDMYHDGDHYRYDGVEPPPAVYYYPIEDRFVRWVAGDNEAYSIASVSTQKEMRTQLFKNATSELGLDYFVNGFLFGASLASGTAELNLLRAGGLALRSGSLSSAAARAWYLEQELLIASRIDSTLKLEQQAFQAFKFRNQIRSQARNLMSDRTLAESLAKTDPNLSWEQVVQKQIKKGYTGDDIWRAIIESSQRSRKSVNDKFGL</sequence>
<dbReference type="EMBL" id="RHLK01000029">
    <property type="protein sequence ID" value="MVP02560.1"/>
    <property type="molecule type" value="Genomic_DNA"/>
</dbReference>
<comment type="caution">
    <text evidence="3">The sequence shown here is derived from an EMBL/GenBank/DDBJ whole genome shotgun (WGS) entry which is preliminary data.</text>
</comment>
<gene>
    <name evidence="3" type="ORF">EDM21_24130</name>
</gene>
<dbReference type="NCBIfam" id="TIGR01643">
    <property type="entry name" value="YD_repeat_2x"/>
    <property type="match status" value="6"/>
</dbReference>